<keyword evidence="5" id="KW-1185">Reference proteome</keyword>
<organism evidence="4 5">
    <name type="scientific">Escovopsis weberi</name>
    <dbReference type="NCBI Taxonomy" id="150374"/>
    <lineage>
        <taxon>Eukaryota</taxon>
        <taxon>Fungi</taxon>
        <taxon>Dikarya</taxon>
        <taxon>Ascomycota</taxon>
        <taxon>Pezizomycotina</taxon>
        <taxon>Sordariomycetes</taxon>
        <taxon>Hypocreomycetidae</taxon>
        <taxon>Hypocreales</taxon>
        <taxon>Hypocreaceae</taxon>
        <taxon>Escovopsis</taxon>
    </lineage>
</organism>
<dbReference type="GO" id="GO:0016787">
    <property type="term" value="F:hydrolase activity"/>
    <property type="evidence" value="ECO:0007669"/>
    <property type="project" value="UniProtKB-KW"/>
</dbReference>
<dbReference type="AlphaFoldDB" id="A0A0M9VSL0"/>
<name>A0A0M9VSL0_ESCWE</name>
<dbReference type="SUPFAM" id="SSF56300">
    <property type="entry name" value="Metallo-dependent phosphatases"/>
    <property type="match status" value="1"/>
</dbReference>
<protein>
    <submittedName>
        <fullName evidence="4">Trifunctional nucleotide phosphoesterase protein</fullName>
    </submittedName>
</protein>
<reference evidence="4 5" key="1">
    <citation type="submission" date="2015-07" db="EMBL/GenBank/DDBJ databases">
        <title>The genome of the fungus Escovopsis weberi, a specialized disease agent of ant agriculture.</title>
        <authorList>
            <person name="de Man T.J."/>
            <person name="Stajich J.E."/>
            <person name="Kubicek C.P."/>
            <person name="Chenthamara K."/>
            <person name="Atanasova L."/>
            <person name="Druzhinina I.S."/>
            <person name="Birnbaum S."/>
            <person name="Barribeau S.M."/>
            <person name="Teiling C."/>
            <person name="Suen G."/>
            <person name="Currie C."/>
            <person name="Gerardo N.M."/>
        </authorList>
    </citation>
    <scope>NUCLEOTIDE SEQUENCE [LARGE SCALE GENOMIC DNA]</scope>
</reference>
<evidence type="ECO:0000313" key="5">
    <source>
        <dbReference type="Proteomes" id="UP000053831"/>
    </source>
</evidence>
<sequence length="585" mass="64009">MKVETEEITILHFNDVYHISDADQVARFASVLADPRYVTGDTSVPEHQLRIFSGDVFSPSLEASVLRGEHMPALLNSLNLDVACYGNHDFDFGDARLIHLSERTNFPWTLTNAIRKPRVGGRHQFLAGAHEYIIREIAGHRIGFFGLAGTEIAGHRIGFFGLAGTDWPSNCQHLPSCDILDPAVVAKETARQLRRQEKCDLVIALTHMRLAEDIGVSRATISGDCGVDLLLGGHDHDVLQRLPGDDDIDPDHLQQGVPHGDAAVTDFEGDVRIVKSGTDWRGLSIVRLKVARQNNGTSSILDVKLKQISDLRKMPGYSRIPPCPKALSIISDIHAKIENMVQRPLLMTEAPLEGRSQVVRRQESNLGNMLADAVREFYGTDIGFVNSGAIRCDRIIPAHLDKPLSIRDVIDISPFDNAFVVKRVSGRVLARAFENSVSDAHMDGRFLQVSGMKLTADWSCREGSRVMSMTFLPRGGRAPEAIAAERLYTVAMVDFIASGFDGYSCFRDAETLVEKEGAMTDTNLLLQVFGAAPAQEAGVGVVDSNTEGIARAKGAIIRGSHVVNGLPVIGPKLEGRIQFVNKSNL</sequence>
<dbReference type="Proteomes" id="UP000053831">
    <property type="component" value="Unassembled WGS sequence"/>
</dbReference>
<dbReference type="GO" id="GO:0000166">
    <property type="term" value="F:nucleotide binding"/>
    <property type="evidence" value="ECO:0007669"/>
    <property type="project" value="UniProtKB-KW"/>
</dbReference>
<proteinExistence type="inferred from homology"/>
<dbReference type="Pfam" id="PF02872">
    <property type="entry name" value="5_nucleotid_C"/>
    <property type="match status" value="1"/>
</dbReference>
<dbReference type="InterPro" id="IPR029052">
    <property type="entry name" value="Metallo-depent_PP-like"/>
</dbReference>
<accession>A0A0M9VSL0</accession>
<comment type="caution">
    <text evidence="4">The sequence shown here is derived from an EMBL/GenBank/DDBJ whole genome shotgun (WGS) entry which is preliminary data.</text>
</comment>
<dbReference type="GO" id="GO:0009166">
    <property type="term" value="P:nucleotide catabolic process"/>
    <property type="evidence" value="ECO:0007669"/>
    <property type="project" value="InterPro"/>
</dbReference>
<dbReference type="OrthoDB" id="10252235at2759"/>
<evidence type="ECO:0000259" key="3">
    <source>
        <dbReference type="Pfam" id="PF02872"/>
    </source>
</evidence>
<gene>
    <name evidence="4" type="ORF">ESCO_003198</name>
</gene>
<dbReference type="PANTHER" id="PTHR11575">
    <property type="entry name" value="5'-NUCLEOTIDASE-RELATED"/>
    <property type="match status" value="1"/>
</dbReference>
<dbReference type="Gene3D" id="3.90.780.10">
    <property type="entry name" value="5'-Nucleotidase, C-terminal domain"/>
    <property type="match status" value="1"/>
</dbReference>
<dbReference type="PANTHER" id="PTHR11575:SF41">
    <property type="entry name" value="PUTATIVE (AFU_ORTHOLOGUE AFUA_1G01160)-RELATED"/>
    <property type="match status" value="1"/>
</dbReference>
<dbReference type="Gene3D" id="3.60.21.10">
    <property type="match status" value="2"/>
</dbReference>
<dbReference type="SUPFAM" id="SSF55816">
    <property type="entry name" value="5'-nucleotidase (syn. UDP-sugar hydrolase), C-terminal domain"/>
    <property type="match status" value="1"/>
</dbReference>
<evidence type="ECO:0000256" key="2">
    <source>
        <dbReference type="RuleBase" id="RU362119"/>
    </source>
</evidence>
<dbReference type="EMBL" id="LGSR01000022">
    <property type="protein sequence ID" value="KOS17835.1"/>
    <property type="molecule type" value="Genomic_DNA"/>
</dbReference>
<dbReference type="InterPro" id="IPR006179">
    <property type="entry name" value="5_nucleotidase/apyrase"/>
</dbReference>
<keyword evidence="2" id="KW-0378">Hydrolase</keyword>
<dbReference type="InterPro" id="IPR036907">
    <property type="entry name" value="5'-Nucleotdase_C_sf"/>
</dbReference>
<feature type="domain" description="5'-Nucleotidase C-terminal" evidence="3">
    <location>
        <begin position="356"/>
        <end position="507"/>
    </location>
</feature>
<dbReference type="PRINTS" id="PR01607">
    <property type="entry name" value="APYRASEFAMLY"/>
</dbReference>
<comment type="similarity">
    <text evidence="1 2">Belongs to the 5'-nucleotidase family.</text>
</comment>
<dbReference type="InterPro" id="IPR008334">
    <property type="entry name" value="5'-Nucleotdase_C"/>
</dbReference>
<keyword evidence="2" id="KW-0547">Nucleotide-binding</keyword>
<evidence type="ECO:0000313" key="4">
    <source>
        <dbReference type="EMBL" id="KOS17835.1"/>
    </source>
</evidence>
<dbReference type="STRING" id="150374.A0A0M9VSL0"/>
<evidence type="ECO:0000256" key="1">
    <source>
        <dbReference type="ARBA" id="ARBA00006654"/>
    </source>
</evidence>